<dbReference type="Proteomes" id="UP000005087">
    <property type="component" value="Chromosome"/>
</dbReference>
<organism evidence="1 2">
    <name type="scientific">Saccharomonospora glauca K62</name>
    <dbReference type="NCBI Taxonomy" id="928724"/>
    <lineage>
        <taxon>Bacteria</taxon>
        <taxon>Bacillati</taxon>
        <taxon>Actinomycetota</taxon>
        <taxon>Actinomycetes</taxon>
        <taxon>Pseudonocardiales</taxon>
        <taxon>Pseudonocardiaceae</taxon>
        <taxon>Saccharomonospora</taxon>
    </lineage>
</organism>
<dbReference type="STRING" id="928724.SacglDRAFT_02922"/>
<keyword evidence="2" id="KW-1185">Reference proteome</keyword>
<name>I1D4D0_9PSEU</name>
<dbReference type="HOGENOM" id="CLU_2525544_0_0_11"/>
<protein>
    <submittedName>
        <fullName evidence="1">Uncharacterized protein</fullName>
    </submittedName>
</protein>
<gene>
    <name evidence="1" type="ORF">SacglDRAFT_02922</name>
</gene>
<accession>I1D4D0</accession>
<evidence type="ECO:0000313" key="1">
    <source>
        <dbReference type="EMBL" id="EIE99804.1"/>
    </source>
</evidence>
<dbReference type="AlphaFoldDB" id="I1D4D0"/>
<sequence length="84" mass="8687">MSTPDLAHVRAEAQQMISETETITALLAETEQAIAETIGLLVDLSGPAVEAAGVAQAQCDPARGGMAAVAEALRQYSATLTDHH</sequence>
<dbReference type="RefSeq" id="WP_005465508.1">
    <property type="nucleotide sequence ID" value="NZ_CM001484.1"/>
</dbReference>
<dbReference type="EMBL" id="CM001484">
    <property type="protein sequence ID" value="EIE99804.1"/>
    <property type="molecule type" value="Genomic_DNA"/>
</dbReference>
<proteinExistence type="predicted"/>
<evidence type="ECO:0000313" key="2">
    <source>
        <dbReference type="Proteomes" id="UP000005087"/>
    </source>
</evidence>
<reference evidence="2" key="2">
    <citation type="submission" date="2012-01" db="EMBL/GenBank/DDBJ databases">
        <title>Noncontiguous Finished sequence of chromosome of Saccharomonospora glauca K62.</title>
        <authorList>
            <consortium name="US DOE Joint Genome Institute"/>
            <person name="Lucas S."/>
            <person name="Han J."/>
            <person name="Lapidus A."/>
            <person name="Cheng J.-F."/>
            <person name="Goodwin L."/>
            <person name="Pitluck S."/>
            <person name="Peters L."/>
            <person name="Mikhailova N."/>
            <person name="Held B."/>
            <person name="Detter J.C."/>
            <person name="Han C."/>
            <person name="Tapia R."/>
            <person name="Land M."/>
            <person name="Hauser L."/>
            <person name="Kyrpides N."/>
            <person name="Ivanova N."/>
            <person name="Pagani I."/>
            <person name="Brambilla E.-M."/>
            <person name="Klenk H.-P."/>
            <person name="Woyke T."/>
        </authorList>
    </citation>
    <scope>NUCLEOTIDE SEQUENCE [LARGE SCALE GENOMIC DNA]</scope>
    <source>
        <strain evidence="2">K62</strain>
    </source>
</reference>
<reference evidence="1 2" key="1">
    <citation type="submission" date="2011-09" db="EMBL/GenBank/DDBJ databases">
        <authorList>
            <consortium name="US DOE Joint Genome Institute (JGI-PGF)"/>
            <person name="Lucas S."/>
            <person name="Han J."/>
            <person name="Lapidus A."/>
            <person name="Cheng J.-F."/>
            <person name="Goodwin L."/>
            <person name="Pitluck S."/>
            <person name="Peters L."/>
            <person name="Land M.L."/>
            <person name="Hauser L."/>
            <person name="Brambilla E."/>
            <person name="Klenk H.-P."/>
            <person name="Woyke T.J."/>
        </authorList>
    </citation>
    <scope>NUCLEOTIDE SEQUENCE [LARGE SCALE GENOMIC DNA]</scope>
    <source>
        <strain evidence="1 2">K62</strain>
    </source>
</reference>